<name>A0A9J6BIG5_POLVA</name>
<dbReference type="InterPro" id="IPR036188">
    <property type="entry name" value="FAD/NAD-bd_sf"/>
</dbReference>
<sequence length="553" mass="62791">MFNYFLYFILITIFKIFSEFLFFTENSFDSSLPVEDNYDFIVVGSGSSGGLIATNLKGKVLLIEAGAYGSGVFFNIPIIQPLLLRSKYDWKHETISQENSCKAMNGNKCFWPAGKILSGSHRLNNMIYHRGFKEDYENYVNGNLAEKLFEEVEKNIPVSETNFKSKAGEAFIYGMKEIGFEVLDFNFTNLTQFYGKRYTQFYNWHRKTSAPETILNAQVTKIIFKNKNAIGIEFIKNDKIHKIFGKKIILSAGTIGSAKILLHSGVGPKKHLEEMGIEIIENLPVGENLQDHVTTNIDLMVAQKSENSILDVCNPWKIIKYFWNGSGPMSLGGSDAMGFLKLQNSSITPDLSFIFLPVGIADDFGIHLRKVLNFKDDLWEKFYKPLTGQSFATILPIILHPKSRGNLRLSSKNFNDPILIDPKYYEAKNDIKIMIKAIRIIQKLIETSIMKEIGAELIPKSLPGCENFKFNSDDYWECYVRHLTLTMYHPVGTCKMGNYDENSTVVLKNFQVKNLENLFVVDGSVLSNSPSANPHALISMLAMKFTNEMNKEH</sequence>
<dbReference type="OrthoDB" id="5428259at2759"/>
<dbReference type="Gene3D" id="3.30.560.10">
    <property type="entry name" value="Glucose Oxidase, domain 3"/>
    <property type="match status" value="1"/>
</dbReference>
<dbReference type="PIRSF" id="PIRSF000137">
    <property type="entry name" value="Alcohol_oxidase"/>
    <property type="match status" value="1"/>
</dbReference>
<dbReference type="EMBL" id="JADBJN010000004">
    <property type="protein sequence ID" value="KAG5669339.1"/>
    <property type="molecule type" value="Genomic_DNA"/>
</dbReference>
<dbReference type="Pfam" id="PF05199">
    <property type="entry name" value="GMC_oxred_C"/>
    <property type="match status" value="1"/>
</dbReference>
<dbReference type="GO" id="GO:0016614">
    <property type="term" value="F:oxidoreductase activity, acting on CH-OH group of donors"/>
    <property type="evidence" value="ECO:0007669"/>
    <property type="project" value="InterPro"/>
</dbReference>
<dbReference type="SUPFAM" id="SSF54373">
    <property type="entry name" value="FAD-linked reductases, C-terminal domain"/>
    <property type="match status" value="1"/>
</dbReference>
<keyword evidence="4 5" id="KW-0274">FAD</keyword>
<keyword evidence="6" id="KW-0472">Membrane</keyword>
<dbReference type="InterPro" id="IPR007867">
    <property type="entry name" value="GMC_OxRtase_C"/>
</dbReference>
<dbReference type="Gene3D" id="3.50.50.60">
    <property type="entry name" value="FAD/NAD(P)-binding domain"/>
    <property type="match status" value="1"/>
</dbReference>
<protein>
    <recommendedName>
        <fullName evidence="11">Glucose dehydrogenase</fullName>
    </recommendedName>
</protein>
<evidence type="ECO:0000259" key="7">
    <source>
        <dbReference type="Pfam" id="PF00732"/>
    </source>
</evidence>
<accession>A0A9J6BIG5</accession>
<feature type="binding site" evidence="5">
    <location>
        <position position="523"/>
    </location>
    <ligand>
        <name>FAD</name>
        <dbReference type="ChEBI" id="CHEBI:57692"/>
    </ligand>
</feature>
<evidence type="ECO:0000256" key="3">
    <source>
        <dbReference type="ARBA" id="ARBA00022630"/>
    </source>
</evidence>
<feature type="domain" description="Glucose-methanol-choline oxidoreductase N-terminal" evidence="7">
    <location>
        <begin position="39"/>
        <end position="293"/>
    </location>
</feature>
<feature type="binding site" evidence="5">
    <location>
        <position position="219"/>
    </location>
    <ligand>
        <name>FAD</name>
        <dbReference type="ChEBI" id="CHEBI:57692"/>
    </ligand>
</feature>
<evidence type="ECO:0008006" key="11">
    <source>
        <dbReference type="Google" id="ProtNLM"/>
    </source>
</evidence>
<dbReference type="InterPro" id="IPR000172">
    <property type="entry name" value="GMC_OxRdtase_N"/>
</dbReference>
<evidence type="ECO:0000256" key="1">
    <source>
        <dbReference type="ARBA" id="ARBA00001974"/>
    </source>
</evidence>
<comment type="similarity">
    <text evidence="2">Belongs to the GMC oxidoreductase family.</text>
</comment>
<organism evidence="9 10">
    <name type="scientific">Polypedilum vanderplanki</name>
    <name type="common">Sleeping chironomid midge</name>
    <dbReference type="NCBI Taxonomy" id="319348"/>
    <lineage>
        <taxon>Eukaryota</taxon>
        <taxon>Metazoa</taxon>
        <taxon>Ecdysozoa</taxon>
        <taxon>Arthropoda</taxon>
        <taxon>Hexapoda</taxon>
        <taxon>Insecta</taxon>
        <taxon>Pterygota</taxon>
        <taxon>Neoptera</taxon>
        <taxon>Endopterygota</taxon>
        <taxon>Diptera</taxon>
        <taxon>Nematocera</taxon>
        <taxon>Chironomoidea</taxon>
        <taxon>Chironomidae</taxon>
        <taxon>Chironominae</taxon>
        <taxon>Polypedilum</taxon>
        <taxon>Polypedilum</taxon>
    </lineage>
</organism>
<comment type="caution">
    <text evidence="9">The sequence shown here is derived from an EMBL/GenBank/DDBJ whole genome shotgun (WGS) entry which is preliminary data.</text>
</comment>
<feature type="domain" description="Glucose-methanol-choline oxidoreductase C-terminal" evidence="8">
    <location>
        <begin position="401"/>
        <end position="542"/>
    </location>
</feature>
<keyword evidence="6" id="KW-1133">Transmembrane helix</keyword>
<evidence type="ECO:0000259" key="8">
    <source>
        <dbReference type="Pfam" id="PF05199"/>
    </source>
</evidence>
<proteinExistence type="inferred from homology"/>
<keyword evidence="3" id="KW-0285">Flavoprotein</keyword>
<comment type="cofactor">
    <cofactor evidence="1 5">
        <name>FAD</name>
        <dbReference type="ChEBI" id="CHEBI:57692"/>
    </cofactor>
</comment>
<dbReference type="GO" id="GO:0050660">
    <property type="term" value="F:flavin adenine dinucleotide binding"/>
    <property type="evidence" value="ECO:0007669"/>
    <property type="project" value="InterPro"/>
</dbReference>
<dbReference type="AlphaFoldDB" id="A0A9J6BIG5"/>
<dbReference type="SUPFAM" id="SSF51905">
    <property type="entry name" value="FAD/NAD(P)-binding domain"/>
    <property type="match status" value="1"/>
</dbReference>
<evidence type="ECO:0000256" key="2">
    <source>
        <dbReference type="ARBA" id="ARBA00010790"/>
    </source>
</evidence>
<dbReference type="Pfam" id="PF00732">
    <property type="entry name" value="GMC_oxred_N"/>
    <property type="match status" value="1"/>
</dbReference>
<evidence type="ECO:0000256" key="6">
    <source>
        <dbReference type="SAM" id="Phobius"/>
    </source>
</evidence>
<reference evidence="9" key="1">
    <citation type="submission" date="2021-03" db="EMBL/GenBank/DDBJ databases">
        <title>Chromosome level genome of the anhydrobiotic midge Polypedilum vanderplanki.</title>
        <authorList>
            <person name="Yoshida Y."/>
            <person name="Kikawada T."/>
            <person name="Gusev O."/>
        </authorList>
    </citation>
    <scope>NUCLEOTIDE SEQUENCE</scope>
    <source>
        <strain evidence="9">NIAS01</strain>
        <tissue evidence="9">Whole body or cell culture</tissue>
    </source>
</reference>
<feature type="transmembrane region" description="Helical" evidence="6">
    <location>
        <begin position="5"/>
        <end position="23"/>
    </location>
</feature>
<dbReference type="PANTHER" id="PTHR11552:SF147">
    <property type="entry name" value="CHOLINE DEHYDROGENASE, MITOCHONDRIAL"/>
    <property type="match status" value="1"/>
</dbReference>
<dbReference type="InterPro" id="IPR012132">
    <property type="entry name" value="GMC_OxRdtase"/>
</dbReference>
<evidence type="ECO:0000256" key="5">
    <source>
        <dbReference type="PIRSR" id="PIRSR000137-2"/>
    </source>
</evidence>
<dbReference type="Proteomes" id="UP001107558">
    <property type="component" value="Chromosome 4"/>
</dbReference>
<keyword evidence="6" id="KW-0812">Transmembrane</keyword>
<evidence type="ECO:0000313" key="9">
    <source>
        <dbReference type="EMBL" id="KAG5669339.1"/>
    </source>
</evidence>
<keyword evidence="10" id="KW-1185">Reference proteome</keyword>
<evidence type="ECO:0000313" key="10">
    <source>
        <dbReference type="Proteomes" id="UP001107558"/>
    </source>
</evidence>
<dbReference type="PANTHER" id="PTHR11552">
    <property type="entry name" value="GLUCOSE-METHANOL-CHOLINE GMC OXIDOREDUCTASE"/>
    <property type="match status" value="1"/>
</dbReference>
<evidence type="ECO:0000256" key="4">
    <source>
        <dbReference type="ARBA" id="ARBA00022827"/>
    </source>
</evidence>
<gene>
    <name evidence="9" type="ORF">PVAND_017227</name>
</gene>